<proteinExistence type="predicted"/>
<organism evidence="1 2">
    <name type="scientific">Dendrothele bispora (strain CBS 962.96)</name>
    <dbReference type="NCBI Taxonomy" id="1314807"/>
    <lineage>
        <taxon>Eukaryota</taxon>
        <taxon>Fungi</taxon>
        <taxon>Dikarya</taxon>
        <taxon>Basidiomycota</taxon>
        <taxon>Agaricomycotina</taxon>
        <taxon>Agaricomycetes</taxon>
        <taxon>Agaricomycetidae</taxon>
        <taxon>Agaricales</taxon>
        <taxon>Agaricales incertae sedis</taxon>
        <taxon>Dendrothele</taxon>
    </lineage>
</organism>
<dbReference type="Proteomes" id="UP000297245">
    <property type="component" value="Unassembled WGS sequence"/>
</dbReference>
<dbReference type="Gene3D" id="2.60.130.10">
    <property type="entry name" value="Aromatic compound dioxygenase"/>
    <property type="match status" value="1"/>
</dbReference>
<dbReference type="PANTHER" id="PTHR34315:SF1">
    <property type="entry name" value="INTRADIOL RING-CLEAVAGE DIOXYGENASES DOMAIN-CONTAINING PROTEIN-RELATED"/>
    <property type="match status" value="1"/>
</dbReference>
<sequence length="278" mass="31118">MNSFTCVTAPEGGEGPFYINNELVRYDLTEGQKGVQLLLDIGALDINTCEPLENIFVELWSANATGTYSSYTTKVTSTPAPGKTFPLLRNETFLRGGLPTNEHGIVELKTLHPGFYWPRSPHIHVMMHSNWEESPNGTIISHAGSVVHTGQIYFEESWNDRVYSMELYNNSKNTRIRNVDDFLFKEQLEIAPEGYNPFLELELLGEKIEDGLVGYMTLGVDLDASYPIKNPNYYNSSTDAKARLTPDLPVEEVSLADIDSETFLAVQVDGEIIREQAA</sequence>
<protein>
    <submittedName>
        <fullName evidence="1">Aromatic compound dioxygenase</fullName>
    </submittedName>
</protein>
<gene>
    <name evidence="1" type="ORF">K435DRAFT_699398</name>
</gene>
<dbReference type="GO" id="GO:0016702">
    <property type="term" value="F:oxidoreductase activity, acting on single donors with incorporation of molecular oxygen, incorporation of two atoms of oxygen"/>
    <property type="evidence" value="ECO:0007669"/>
    <property type="project" value="InterPro"/>
</dbReference>
<evidence type="ECO:0000313" key="2">
    <source>
        <dbReference type="Proteomes" id="UP000297245"/>
    </source>
</evidence>
<dbReference type="InterPro" id="IPR015889">
    <property type="entry name" value="Intradiol_dOase_core"/>
</dbReference>
<dbReference type="GO" id="GO:0005506">
    <property type="term" value="F:iron ion binding"/>
    <property type="evidence" value="ECO:0007669"/>
    <property type="project" value="InterPro"/>
</dbReference>
<dbReference type="PANTHER" id="PTHR34315">
    <property type="match status" value="1"/>
</dbReference>
<evidence type="ECO:0000313" key="1">
    <source>
        <dbReference type="EMBL" id="THU78805.1"/>
    </source>
</evidence>
<keyword evidence="1" id="KW-0223">Dioxygenase</keyword>
<name>A0A4V6T4X9_DENBC</name>
<keyword evidence="1" id="KW-0560">Oxidoreductase</keyword>
<dbReference type="AlphaFoldDB" id="A0A4V6T4X9"/>
<reference evidence="1 2" key="1">
    <citation type="journal article" date="2019" name="Nat. Ecol. Evol.">
        <title>Megaphylogeny resolves global patterns of mushroom evolution.</title>
        <authorList>
            <person name="Varga T."/>
            <person name="Krizsan K."/>
            <person name="Foldi C."/>
            <person name="Dima B."/>
            <person name="Sanchez-Garcia M."/>
            <person name="Sanchez-Ramirez S."/>
            <person name="Szollosi G.J."/>
            <person name="Szarkandi J.G."/>
            <person name="Papp V."/>
            <person name="Albert L."/>
            <person name="Andreopoulos W."/>
            <person name="Angelini C."/>
            <person name="Antonin V."/>
            <person name="Barry K.W."/>
            <person name="Bougher N.L."/>
            <person name="Buchanan P."/>
            <person name="Buyck B."/>
            <person name="Bense V."/>
            <person name="Catcheside P."/>
            <person name="Chovatia M."/>
            <person name="Cooper J."/>
            <person name="Damon W."/>
            <person name="Desjardin D."/>
            <person name="Finy P."/>
            <person name="Geml J."/>
            <person name="Haridas S."/>
            <person name="Hughes K."/>
            <person name="Justo A."/>
            <person name="Karasinski D."/>
            <person name="Kautmanova I."/>
            <person name="Kiss B."/>
            <person name="Kocsube S."/>
            <person name="Kotiranta H."/>
            <person name="LaButti K.M."/>
            <person name="Lechner B.E."/>
            <person name="Liimatainen K."/>
            <person name="Lipzen A."/>
            <person name="Lukacs Z."/>
            <person name="Mihaltcheva S."/>
            <person name="Morgado L.N."/>
            <person name="Niskanen T."/>
            <person name="Noordeloos M.E."/>
            <person name="Ohm R.A."/>
            <person name="Ortiz-Santana B."/>
            <person name="Ovrebo C."/>
            <person name="Racz N."/>
            <person name="Riley R."/>
            <person name="Savchenko A."/>
            <person name="Shiryaev A."/>
            <person name="Soop K."/>
            <person name="Spirin V."/>
            <person name="Szebenyi C."/>
            <person name="Tomsovsky M."/>
            <person name="Tulloss R.E."/>
            <person name="Uehling J."/>
            <person name="Grigoriev I.V."/>
            <person name="Vagvolgyi C."/>
            <person name="Papp T."/>
            <person name="Martin F.M."/>
            <person name="Miettinen O."/>
            <person name="Hibbett D.S."/>
            <person name="Nagy L.G."/>
        </authorList>
    </citation>
    <scope>NUCLEOTIDE SEQUENCE [LARGE SCALE GENOMIC DNA]</scope>
    <source>
        <strain evidence="1 2">CBS 962.96</strain>
    </source>
</reference>
<accession>A0A4V6T4X9</accession>
<dbReference type="SUPFAM" id="SSF49482">
    <property type="entry name" value="Aromatic compound dioxygenase"/>
    <property type="match status" value="1"/>
</dbReference>
<dbReference type="EMBL" id="ML180132">
    <property type="protein sequence ID" value="THU78805.1"/>
    <property type="molecule type" value="Genomic_DNA"/>
</dbReference>
<dbReference type="CDD" id="cd03457">
    <property type="entry name" value="intradiol_dioxygenase_like"/>
    <property type="match status" value="1"/>
</dbReference>
<dbReference type="OrthoDB" id="121380at2759"/>
<keyword evidence="2" id="KW-1185">Reference proteome</keyword>